<dbReference type="GO" id="GO:0005524">
    <property type="term" value="F:ATP binding"/>
    <property type="evidence" value="ECO:0007669"/>
    <property type="project" value="UniProtKB-KW"/>
</dbReference>
<evidence type="ECO:0000313" key="5">
    <source>
        <dbReference type="EMBL" id="GAH15201.1"/>
    </source>
</evidence>
<keyword evidence="2" id="KW-0547">Nucleotide-binding</keyword>
<dbReference type="Pfam" id="PF08352">
    <property type="entry name" value="oligo_HPY"/>
    <property type="match status" value="1"/>
</dbReference>
<evidence type="ECO:0000256" key="2">
    <source>
        <dbReference type="ARBA" id="ARBA00022741"/>
    </source>
</evidence>
<organism evidence="5">
    <name type="scientific">marine sediment metagenome</name>
    <dbReference type="NCBI Taxonomy" id="412755"/>
    <lineage>
        <taxon>unclassified sequences</taxon>
        <taxon>metagenomes</taxon>
        <taxon>ecological metagenomes</taxon>
    </lineage>
</organism>
<accession>X1D359</accession>
<dbReference type="InterPro" id="IPR013563">
    <property type="entry name" value="Oligopep_ABC_C"/>
</dbReference>
<evidence type="ECO:0000256" key="3">
    <source>
        <dbReference type="ARBA" id="ARBA00022840"/>
    </source>
</evidence>
<proteinExistence type="predicted"/>
<keyword evidence="1" id="KW-0813">Transport</keyword>
<feature type="domain" description="Oligopeptide/dipeptide ABC transporter C-terminal" evidence="4">
    <location>
        <begin position="1"/>
        <end position="60"/>
    </location>
</feature>
<sequence length="81" mass="8992">PTSELFEKPLHPYTKGLISCVPKLSGGGLHKAIPGMIPDYLNPPDGCRFAPRCPNVMERCTKEKPEFKYVGNGHQVACFLY</sequence>
<name>X1D359_9ZZZZ</name>
<dbReference type="NCBIfam" id="TIGR01727">
    <property type="entry name" value="oligo_HPY"/>
    <property type="match status" value="1"/>
</dbReference>
<protein>
    <recommendedName>
        <fullName evidence="4">Oligopeptide/dipeptide ABC transporter C-terminal domain-containing protein</fullName>
    </recommendedName>
</protein>
<reference evidence="5" key="1">
    <citation type="journal article" date="2014" name="Front. Microbiol.">
        <title>High frequency of phylogenetically diverse reductive dehalogenase-homologous genes in deep subseafloor sedimentary metagenomes.</title>
        <authorList>
            <person name="Kawai M."/>
            <person name="Futagami T."/>
            <person name="Toyoda A."/>
            <person name="Takaki Y."/>
            <person name="Nishi S."/>
            <person name="Hori S."/>
            <person name="Arai W."/>
            <person name="Tsubouchi T."/>
            <person name="Morono Y."/>
            <person name="Uchiyama I."/>
            <person name="Ito T."/>
            <person name="Fujiyama A."/>
            <person name="Inagaki F."/>
            <person name="Takami H."/>
        </authorList>
    </citation>
    <scope>NUCLEOTIDE SEQUENCE</scope>
    <source>
        <strain evidence="5">Expedition CK06-06</strain>
    </source>
</reference>
<dbReference type="GO" id="GO:0015833">
    <property type="term" value="P:peptide transport"/>
    <property type="evidence" value="ECO:0007669"/>
    <property type="project" value="InterPro"/>
</dbReference>
<feature type="non-terminal residue" evidence="5">
    <location>
        <position position="1"/>
    </location>
</feature>
<dbReference type="Gene3D" id="3.40.50.300">
    <property type="entry name" value="P-loop containing nucleotide triphosphate hydrolases"/>
    <property type="match status" value="1"/>
</dbReference>
<dbReference type="AlphaFoldDB" id="X1D359"/>
<keyword evidence="3" id="KW-0067">ATP-binding</keyword>
<dbReference type="EMBL" id="BART01031512">
    <property type="protein sequence ID" value="GAH15201.1"/>
    <property type="molecule type" value="Genomic_DNA"/>
</dbReference>
<dbReference type="SUPFAM" id="SSF52540">
    <property type="entry name" value="P-loop containing nucleoside triphosphate hydrolases"/>
    <property type="match status" value="1"/>
</dbReference>
<dbReference type="PANTHER" id="PTHR43067">
    <property type="entry name" value="OLIGOPEPTIDE/DIPEPTIDE ABC TRANSPORTER, ATPASE SUBUNIT"/>
    <property type="match status" value="1"/>
</dbReference>
<evidence type="ECO:0000256" key="1">
    <source>
        <dbReference type="ARBA" id="ARBA00022448"/>
    </source>
</evidence>
<dbReference type="PANTHER" id="PTHR43067:SF3">
    <property type="entry name" value="MALTOSE ABC TRANSPORTER, ATP-BINDING PROTEIN"/>
    <property type="match status" value="1"/>
</dbReference>
<dbReference type="InterPro" id="IPR027417">
    <property type="entry name" value="P-loop_NTPase"/>
</dbReference>
<gene>
    <name evidence="5" type="ORF">S01H4_54725</name>
</gene>
<comment type="caution">
    <text evidence="5">The sequence shown here is derived from an EMBL/GenBank/DDBJ whole genome shotgun (WGS) entry which is preliminary data.</text>
</comment>
<evidence type="ECO:0000259" key="4">
    <source>
        <dbReference type="Pfam" id="PF08352"/>
    </source>
</evidence>